<sequence>MTSGVGKGGRFPQVALFDLDGTLLDSAPDMVATANRMLAARGLGQVDADALRKHVSKGARAMVSFVFAEAEGEAHAALVAEFLEVYQQELGRHSRLFDGIAAMLEALEAAGSRWGIITNKAEYLARDVVAGLGWQERCAVLVGGDTYAERKPHPLPLLEAARTLGVDPSDCVYVGDDERDVLAAKGAGMPSIAVLWGYRLDGDDPLTWQADRVAARPHELVEPTAWPRR</sequence>
<dbReference type="GO" id="GO:0006281">
    <property type="term" value="P:DNA repair"/>
    <property type="evidence" value="ECO:0007669"/>
    <property type="project" value="TreeGrafter"/>
</dbReference>
<feature type="binding site" evidence="10">
    <location>
        <position position="20"/>
    </location>
    <ligand>
        <name>Mg(2+)</name>
        <dbReference type="ChEBI" id="CHEBI:18420"/>
    </ligand>
</feature>
<comment type="similarity">
    <text evidence="4 10">Belongs to the HAD-like hydrolase superfamily. CbbY/CbbZ/Gph/YieH family.</text>
</comment>
<dbReference type="eggNOG" id="COG0546">
    <property type="taxonomic scope" value="Bacteria"/>
</dbReference>
<dbReference type="KEGG" id="psu:Psesu_1211"/>
<keyword evidence="7 10" id="KW-0378">Hydrolase</keyword>
<dbReference type="InterPro" id="IPR037512">
    <property type="entry name" value="PGPase_prok"/>
</dbReference>
<evidence type="ECO:0000256" key="4">
    <source>
        <dbReference type="ARBA" id="ARBA00006171"/>
    </source>
</evidence>
<dbReference type="InterPro" id="IPR050155">
    <property type="entry name" value="HAD-like_hydrolase_sf"/>
</dbReference>
<dbReference type="InterPro" id="IPR041492">
    <property type="entry name" value="HAD_2"/>
</dbReference>
<evidence type="ECO:0000256" key="6">
    <source>
        <dbReference type="ARBA" id="ARBA00022723"/>
    </source>
</evidence>
<keyword evidence="6 10" id="KW-0479">Metal-binding</keyword>
<evidence type="ECO:0000256" key="7">
    <source>
        <dbReference type="ARBA" id="ARBA00022801"/>
    </source>
</evidence>
<reference evidence="11 12" key="1">
    <citation type="submission" date="2011-01" db="EMBL/GenBank/DDBJ databases">
        <title>Complete sequence of Pseudoxanthomonas suwonensis 11-1.</title>
        <authorList>
            <consortium name="US DOE Joint Genome Institute"/>
            <person name="Lucas S."/>
            <person name="Copeland A."/>
            <person name="Lapidus A."/>
            <person name="Cheng J.-F."/>
            <person name="Goodwin L."/>
            <person name="Pitluck S."/>
            <person name="Teshima H."/>
            <person name="Detter J.C."/>
            <person name="Han C."/>
            <person name="Tapia R."/>
            <person name="Land M."/>
            <person name="Hauser L."/>
            <person name="Kyrpides N."/>
            <person name="Ivanova N."/>
            <person name="Ovchinnikova G."/>
            <person name="Siebers A.K."/>
            <person name="Allgaier M."/>
            <person name="Thelen M.P."/>
            <person name="Hugenholtz P."/>
            <person name="Gladden J."/>
            <person name="Woyke T."/>
        </authorList>
    </citation>
    <scope>NUCLEOTIDE SEQUENCE [LARGE SCALE GENOMIC DNA]</scope>
    <source>
        <strain evidence="12">11-1</strain>
    </source>
</reference>
<dbReference type="InterPro" id="IPR006439">
    <property type="entry name" value="HAD-SF_hydro_IA"/>
</dbReference>
<dbReference type="HAMAP" id="MF_00495">
    <property type="entry name" value="GPH_hydrolase_bact"/>
    <property type="match status" value="1"/>
</dbReference>
<organism evidence="11 12">
    <name type="scientific">Pseudoxanthomonas suwonensis (strain 11-1)</name>
    <dbReference type="NCBI Taxonomy" id="743721"/>
    <lineage>
        <taxon>Bacteria</taxon>
        <taxon>Pseudomonadati</taxon>
        <taxon>Pseudomonadota</taxon>
        <taxon>Gammaproteobacteria</taxon>
        <taxon>Lysobacterales</taxon>
        <taxon>Lysobacteraceae</taxon>
        <taxon>Pseudoxanthomonas</taxon>
    </lineage>
</organism>
<dbReference type="FunFam" id="3.40.50.1000:FF:000022">
    <property type="entry name" value="Phosphoglycolate phosphatase"/>
    <property type="match status" value="1"/>
</dbReference>
<evidence type="ECO:0000256" key="1">
    <source>
        <dbReference type="ARBA" id="ARBA00000830"/>
    </source>
</evidence>
<dbReference type="STRING" id="743721.Psesu_1211"/>
<dbReference type="NCBIfam" id="TIGR01549">
    <property type="entry name" value="HAD-SF-IA-v1"/>
    <property type="match status" value="1"/>
</dbReference>
<dbReference type="SFLD" id="SFLDG01129">
    <property type="entry name" value="C1.5:_HAD__Beta-PGM__Phosphata"/>
    <property type="match status" value="1"/>
</dbReference>
<dbReference type="GO" id="GO:0008967">
    <property type="term" value="F:phosphoglycolate phosphatase activity"/>
    <property type="evidence" value="ECO:0007669"/>
    <property type="project" value="UniProtKB-UniRule"/>
</dbReference>
<dbReference type="Gene3D" id="1.10.150.240">
    <property type="entry name" value="Putative phosphatase, domain 2"/>
    <property type="match status" value="1"/>
</dbReference>
<dbReference type="EMBL" id="CP002446">
    <property type="protein sequence ID" value="ADV27059.1"/>
    <property type="molecule type" value="Genomic_DNA"/>
</dbReference>
<dbReference type="Proteomes" id="UP000008632">
    <property type="component" value="Chromosome"/>
</dbReference>
<dbReference type="InterPro" id="IPR023198">
    <property type="entry name" value="PGP-like_dom2"/>
</dbReference>
<evidence type="ECO:0000256" key="9">
    <source>
        <dbReference type="ARBA" id="ARBA00023277"/>
    </source>
</evidence>
<evidence type="ECO:0000313" key="11">
    <source>
        <dbReference type="EMBL" id="ADV27059.1"/>
    </source>
</evidence>
<dbReference type="PANTHER" id="PTHR43434">
    <property type="entry name" value="PHOSPHOGLYCOLATE PHOSPHATASE"/>
    <property type="match status" value="1"/>
</dbReference>
<dbReference type="GO" id="GO:0005829">
    <property type="term" value="C:cytosol"/>
    <property type="evidence" value="ECO:0007669"/>
    <property type="project" value="TreeGrafter"/>
</dbReference>
<evidence type="ECO:0000256" key="5">
    <source>
        <dbReference type="ARBA" id="ARBA00013078"/>
    </source>
</evidence>
<comment type="cofactor">
    <cofactor evidence="2 10">
        <name>Mg(2+)</name>
        <dbReference type="ChEBI" id="CHEBI:18420"/>
    </cofactor>
</comment>
<feature type="active site" description="Nucleophile" evidence="10">
    <location>
        <position position="18"/>
    </location>
</feature>
<dbReference type="HOGENOM" id="CLU_045011_19_1_6"/>
<accession>E6WSB0</accession>
<keyword evidence="12" id="KW-1185">Reference proteome</keyword>
<feature type="binding site" evidence="10">
    <location>
        <position position="18"/>
    </location>
    <ligand>
        <name>Mg(2+)</name>
        <dbReference type="ChEBI" id="CHEBI:18420"/>
    </ligand>
</feature>
<proteinExistence type="inferred from homology"/>
<gene>
    <name evidence="10" type="primary">gph</name>
    <name evidence="11" type="ordered locus">Psesu_1211</name>
</gene>
<dbReference type="NCBIfam" id="TIGR01449">
    <property type="entry name" value="PGP_bact"/>
    <property type="match status" value="1"/>
</dbReference>
<dbReference type="AlphaFoldDB" id="E6WSB0"/>
<evidence type="ECO:0000256" key="10">
    <source>
        <dbReference type="HAMAP-Rule" id="MF_00495"/>
    </source>
</evidence>
<dbReference type="Pfam" id="PF13419">
    <property type="entry name" value="HAD_2"/>
    <property type="match status" value="1"/>
</dbReference>
<evidence type="ECO:0000256" key="2">
    <source>
        <dbReference type="ARBA" id="ARBA00001946"/>
    </source>
</evidence>
<keyword evidence="9 10" id="KW-0119">Carbohydrate metabolism</keyword>
<dbReference type="SFLD" id="SFLDG01135">
    <property type="entry name" value="C1.5.6:_HAD__Beta-PGM__Phospha"/>
    <property type="match status" value="1"/>
</dbReference>
<dbReference type="InterPro" id="IPR023214">
    <property type="entry name" value="HAD_sf"/>
</dbReference>
<dbReference type="EC" id="3.1.3.18" evidence="5 10"/>
<name>E6WSB0_PSEUU</name>
<dbReference type="SFLD" id="SFLDS00003">
    <property type="entry name" value="Haloacid_Dehalogenase"/>
    <property type="match status" value="1"/>
</dbReference>
<evidence type="ECO:0000256" key="3">
    <source>
        <dbReference type="ARBA" id="ARBA00004818"/>
    </source>
</evidence>
<keyword evidence="8 10" id="KW-0460">Magnesium</keyword>
<dbReference type="GO" id="GO:0046295">
    <property type="term" value="P:glycolate biosynthetic process"/>
    <property type="evidence" value="ECO:0007669"/>
    <property type="project" value="UniProtKB-UniRule"/>
</dbReference>
<comment type="function">
    <text evidence="10">Specifically catalyzes the dephosphorylation of 2-phosphoglycolate. Is involved in the dissimilation of the intracellular 2-phosphoglycolate formed during the DNA repair of 3'-phosphoglycolate ends, a major class of DNA lesions induced by oxidative stress.</text>
</comment>
<dbReference type="GO" id="GO:0046872">
    <property type="term" value="F:metal ion binding"/>
    <property type="evidence" value="ECO:0007669"/>
    <property type="project" value="UniProtKB-KW"/>
</dbReference>
<evidence type="ECO:0000313" key="12">
    <source>
        <dbReference type="Proteomes" id="UP000008632"/>
    </source>
</evidence>
<dbReference type="PANTHER" id="PTHR43434:SF23">
    <property type="entry name" value="PHOSPHOGLYCOLATE PHOSPHATASE"/>
    <property type="match status" value="1"/>
</dbReference>
<dbReference type="RefSeq" id="WP_013534888.1">
    <property type="nucleotide sequence ID" value="NC_014924.1"/>
</dbReference>
<dbReference type="UniPathway" id="UPA00865">
    <property type="reaction ID" value="UER00834"/>
</dbReference>
<comment type="catalytic activity">
    <reaction evidence="1 10">
        <text>2-phosphoglycolate + H2O = glycolate + phosphate</text>
        <dbReference type="Rhea" id="RHEA:14369"/>
        <dbReference type="ChEBI" id="CHEBI:15377"/>
        <dbReference type="ChEBI" id="CHEBI:29805"/>
        <dbReference type="ChEBI" id="CHEBI:43474"/>
        <dbReference type="ChEBI" id="CHEBI:58033"/>
        <dbReference type="EC" id="3.1.3.18"/>
    </reaction>
</comment>
<dbReference type="InterPro" id="IPR036412">
    <property type="entry name" value="HAD-like_sf"/>
</dbReference>
<dbReference type="NCBIfam" id="TIGR01509">
    <property type="entry name" value="HAD-SF-IA-v3"/>
    <property type="match status" value="1"/>
</dbReference>
<dbReference type="Gene3D" id="3.40.50.1000">
    <property type="entry name" value="HAD superfamily/HAD-like"/>
    <property type="match status" value="1"/>
</dbReference>
<feature type="binding site" evidence="10">
    <location>
        <position position="176"/>
    </location>
    <ligand>
        <name>Mg(2+)</name>
        <dbReference type="ChEBI" id="CHEBI:18420"/>
    </ligand>
</feature>
<dbReference type="SUPFAM" id="SSF56784">
    <property type="entry name" value="HAD-like"/>
    <property type="match status" value="1"/>
</dbReference>
<evidence type="ECO:0000256" key="8">
    <source>
        <dbReference type="ARBA" id="ARBA00022842"/>
    </source>
</evidence>
<comment type="pathway">
    <text evidence="3 10">Organic acid metabolism; glycolate biosynthesis; glycolate from 2-phosphoglycolate: step 1/1.</text>
</comment>
<protein>
    <recommendedName>
        <fullName evidence="5 10">Phosphoglycolate phosphatase</fullName>
        <shortName evidence="10">PGP</shortName>
        <shortName evidence="10">PGPase</shortName>
        <ecNumber evidence="5 10">3.1.3.18</ecNumber>
    </recommendedName>
</protein>
<dbReference type="GO" id="GO:0005975">
    <property type="term" value="P:carbohydrate metabolic process"/>
    <property type="evidence" value="ECO:0007669"/>
    <property type="project" value="InterPro"/>
</dbReference>